<evidence type="ECO:0000256" key="1">
    <source>
        <dbReference type="SAM" id="MobiDB-lite"/>
    </source>
</evidence>
<evidence type="ECO:0000313" key="2">
    <source>
        <dbReference type="EMBL" id="VDO63496.1"/>
    </source>
</evidence>
<proteinExistence type="predicted"/>
<dbReference type="AlphaFoldDB" id="A0A183FF73"/>
<dbReference type="EMBL" id="UZAH01025418">
    <property type="protein sequence ID" value="VDO63496.1"/>
    <property type="molecule type" value="Genomic_DNA"/>
</dbReference>
<accession>A0A3P7WRR6</accession>
<name>A0A183FF73_HELPZ</name>
<accession>A0A183FF73</accession>
<reference evidence="2 3" key="1">
    <citation type="submission" date="2018-11" db="EMBL/GenBank/DDBJ databases">
        <authorList>
            <consortium name="Pathogen Informatics"/>
        </authorList>
    </citation>
    <scope>NUCLEOTIDE SEQUENCE [LARGE SCALE GENOMIC DNA]</scope>
</reference>
<gene>
    <name evidence="2" type="ORF">HPBE_LOCUS5129</name>
</gene>
<reference evidence="4" key="2">
    <citation type="submission" date="2019-09" db="UniProtKB">
        <authorList>
            <consortium name="WormBaseParasite"/>
        </authorList>
    </citation>
    <scope>IDENTIFICATION</scope>
</reference>
<evidence type="ECO:0000313" key="4">
    <source>
        <dbReference type="WBParaSite" id="HPBE_0000512801-mRNA-1"/>
    </source>
</evidence>
<evidence type="ECO:0000313" key="3">
    <source>
        <dbReference type="Proteomes" id="UP000050761"/>
    </source>
</evidence>
<protein>
    <submittedName>
        <fullName evidence="4">GATA zinc finger domain-containing protein 14-like</fullName>
    </submittedName>
</protein>
<dbReference type="OrthoDB" id="5875288at2759"/>
<feature type="region of interest" description="Disordered" evidence="1">
    <location>
        <begin position="273"/>
        <end position="304"/>
    </location>
</feature>
<feature type="compositionally biased region" description="Low complexity" evidence="1">
    <location>
        <begin position="276"/>
        <end position="304"/>
    </location>
</feature>
<dbReference type="WBParaSite" id="HPBE_0000512801-mRNA-1">
    <property type="protein sequence ID" value="HPBE_0000512801-mRNA-1"/>
    <property type="gene ID" value="HPBE_0000512801"/>
</dbReference>
<organism evidence="3 4">
    <name type="scientific">Heligmosomoides polygyrus</name>
    <name type="common">Parasitic roundworm</name>
    <dbReference type="NCBI Taxonomy" id="6339"/>
    <lineage>
        <taxon>Eukaryota</taxon>
        <taxon>Metazoa</taxon>
        <taxon>Ecdysozoa</taxon>
        <taxon>Nematoda</taxon>
        <taxon>Chromadorea</taxon>
        <taxon>Rhabditida</taxon>
        <taxon>Rhabditina</taxon>
        <taxon>Rhabditomorpha</taxon>
        <taxon>Strongyloidea</taxon>
        <taxon>Heligmosomidae</taxon>
        <taxon>Heligmosomoides</taxon>
    </lineage>
</organism>
<keyword evidence="3" id="KW-1185">Reference proteome</keyword>
<sequence length="383" mass="44369">MRTTREIEDESMMTAFWGTDTYLRSVVTLKEGEIASFDGQSLISSLANTVNCTLADGYCVTDEDITIWQPLPWTPRCRYVPTGTYGALVTTQYAIIPALDTAFEFSSDETLQGRLTHKCNMRSPHLTTSLHILTFPLLTEYASLLEAIQNASSKHDRRKRALQHYATDNKGKQVPLDIIAKERTPLIKRIFGVDKLEDIPNFSTQPITDICLMTEIKRWNVTNSDLMRRARYYKPEEPRINVLRTIRYCYHNDYLHNDDDNLHSDPSSIIPHLDYSSSNLHPDHSSSNLHPDHSSSNLHPDHLSSNLHLEHPFPNFYPDHYPTNLHPDHSRTNFYPNHSSTNYVETYPTHDYGHTHVIYNHPDYENYNDERHHYIYAQNNHSS</sequence>
<dbReference type="Proteomes" id="UP000050761">
    <property type="component" value="Unassembled WGS sequence"/>
</dbReference>